<reference evidence="1" key="1">
    <citation type="submission" date="2019-12" db="EMBL/GenBank/DDBJ databases">
        <title>Microbes associate with the intestines of laboratory mice.</title>
        <authorList>
            <person name="Navarre W."/>
            <person name="Wong E."/>
        </authorList>
    </citation>
    <scope>NUCLEOTIDE SEQUENCE</scope>
    <source>
        <strain evidence="1">NM79_F5</strain>
    </source>
</reference>
<gene>
    <name evidence="1" type="ORF">GKZ28_26785</name>
</gene>
<dbReference type="Proteomes" id="UP000656077">
    <property type="component" value="Unassembled WGS sequence"/>
</dbReference>
<accession>A0A964W568</accession>
<organism evidence="1 2">
    <name type="scientific">Clostridium chromiireducens</name>
    <dbReference type="NCBI Taxonomy" id="225345"/>
    <lineage>
        <taxon>Bacteria</taxon>
        <taxon>Bacillati</taxon>
        <taxon>Bacillota</taxon>
        <taxon>Clostridia</taxon>
        <taxon>Eubacteriales</taxon>
        <taxon>Clostridiaceae</taxon>
        <taxon>Clostridium</taxon>
    </lineage>
</organism>
<dbReference type="AlphaFoldDB" id="A0A964W568"/>
<dbReference type="InterPro" id="IPR021321">
    <property type="entry name" value="DUF2922"/>
</dbReference>
<sequence length="72" mass="7649">MEYTLSMVFTTEYGEKTSLSINGVKPGITQAEVDTLMDTIISKNIFVVSSGALVGKGSAQLVAKTVTKYDVA</sequence>
<dbReference type="Pfam" id="PF11148">
    <property type="entry name" value="DUF2922"/>
    <property type="match status" value="1"/>
</dbReference>
<dbReference type="RefSeq" id="WP_160361673.1">
    <property type="nucleotide sequence ID" value="NZ_JBLZIA010000023.1"/>
</dbReference>
<proteinExistence type="predicted"/>
<name>A0A964W568_9CLOT</name>
<comment type="caution">
    <text evidence="1">The sequence shown here is derived from an EMBL/GenBank/DDBJ whole genome shotgun (WGS) entry which is preliminary data.</text>
</comment>
<evidence type="ECO:0000313" key="2">
    <source>
        <dbReference type="Proteomes" id="UP000656077"/>
    </source>
</evidence>
<evidence type="ECO:0000313" key="1">
    <source>
        <dbReference type="EMBL" id="MVX67251.1"/>
    </source>
</evidence>
<dbReference type="EMBL" id="WSRQ01000108">
    <property type="protein sequence ID" value="MVX67251.1"/>
    <property type="molecule type" value="Genomic_DNA"/>
</dbReference>
<protein>
    <submittedName>
        <fullName evidence="1">DUF2922 family protein</fullName>
    </submittedName>
</protein>